<dbReference type="PANTHER" id="PTHR14986">
    <property type="entry name" value="RURM1 PROTEIN"/>
    <property type="match status" value="1"/>
</dbReference>
<evidence type="ECO:0000256" key="3">
    <source>
        <dbReference type="ARBA" id="ARBA00022694"/>
    </source>
</evidence>
<name>A0AAJ0LXD7_9PEZI</name>
<evidence type="ECO:0000256" key="4">
    <source>
        <dbReference type="ARBA" id="ARBA00022786"/>
    </source>
</evidence>
<comment type="caution">
    <text evidence="6">The sequence shown here is derived from an EMBL/GenBank/DDBJ whole genome shotgun (WGS) entry which is preliminary data.</text>
</comment>
<evidence type="ECO:0000256" key="5">
    <source>
        <dbReference type="RuleBase" id="RU361182"/>
    </source>
</evidence>
<evidence type="ECO:0000256" key="2">
    <source>
        <dbReference type="ARBA" id="ARBA00022499"/>
    </source>
</evidence>
<comment type="pathway">
    <text evidence="5">tRNA modification; 5-methoxycarbonylmethyl-2-thiouridine-tRNA biosynthesis.</text>
</comment>
<dbReference type="InterPro" id="IPR016155">
    <property type="entry name" value="Mopterin_synth/thiamin_S_b"/>
</dbReference>
<dbReference type="InterPro" id="IPR012675">
    <property type="entry name" value="Beta-grasp_dom_sf"/>
</dbReference>
<dbReference type="InterPro" id="IPR015221">
    <property type="entry name" value="Urm1"/>
</dbReference>
<comment type="similarity">
    <text evidence="5">Belongs to the URM1 family.</text>
</comment>
<protein>
    <recommendedName>
        <fullName evidence="5">Ubiquitin-related modifier 1</fullName>
    </recommendedName>
</protein>
<keyword evidence="7" id="KW-1185">Reference proteome</keyword>
<sequence length="74" mass="8775">MNEPIELVVEFTGGLEMLFSDQRKHKISIPNQDEEGRPANVAYLIRWLCDNLMKDPRKELFELDDSVYDVNREY</sequence>
<keyword evidence="1 5" id="KW-0963">Cytoplasm</keyword>
<evidence type="ECO:0000256" key="1">
    <source>
        <dbReference type="ARBA" id="ARBA00022490"/>
    </source>
</evidence>
<dbReference type="AlphaFoldDB" id="A0AAJ0LXD7"/>
<dbReference type="GO" id="GO:0005737">
    <property type="term" value="C:cytoplasm"/>
    <property type="evidence" value="ECO:0007669"/>
    <property type="project" value="UniProtKB-SubCell"/>
</dbReference>
<comment type="subcellular location">
    <subcellularLocation>
        <location evidence="5">Cytoplasm</location>
    </subcellularLocation>
</comment>
<dbReference type="EMBL" id="JAWDJX010000001">
    <property type="protein sequence ID" value="KAK3059053.1"/>
    <property type="molecule type" value="Genomic_DNA"/>
</dbReference>
<keyword evidence="2" id="KW-1017">Isopeptide bond</keyword>
<keyword evidence="3 5" id="KW-0819">tRNA processing</keyword>
<keyword evidence="4" id="KW-0833">Ubl conjugation pathway</keyword>
<gene>
    <name evidence="6" type="primary">URM1</name>
    <name evidence="6" type="ORF">LTR09_000619</name>
</gene>
<evidence type="ECO:0000313" key="6">
    <source>
        <dbReference type="EMBL" id="KAK3059053.1"/>
    </source>
</evidence>
<dbReference type="GO" id="GO:0034227">
    <property type="term" value="P:tRNA thio-modification"/>
    <property type="evidence" value="ECO:0007669"/>
    <property type="project" value="InterPro"/>
</dbReference>
<dbReference type="SUPFAM" id="SSF54285">
    <property type="entry name" value="MoaD/ThiS"/>
    <property type="match status" value="1"/>
</dbReference>
<organism evidence="6 7">
    <name type="scientific">Extremus antarcticus</name>
    <dbReference type="NCBI Taxonomy" id="702011"/>
    <lineage>
        <taxon>Eukaryota</taxon>
        <taxon>Fungi</taxon>
        <taxon>Dikarya</taxon>
        <taxon>Ascomycota</taxon>
        <taxon>Pezizomycotina</taxon>
        <taxon>Dothideomycetes</taxon>
        <taxon>Dothideomycetidae</taxon>
        <taxon>Mycosphaerellales</taxon>
        <taxon>Extremaceae</taxon>
        <taxon>Extremus</taxon>
    </lineage>
</organism>
<dbReference type="Pfam" id="PF09138">
    <property type="entry name" value="Urm1"/>
    <property type="match status" value="1"/>
</dbReference>
<dbReference type="Gene3D" id="3.10.20.30">
    <property type="match status" value="1"/>
</dbReference>
<proteinExistence type="inferred from homology"/>
<dbReference type="Proteomes" id="UP001271007">
    <property type="component" value="Unassembled WGS sequence"/>
</dbReference>
<reference evidence="6" key="1">
    <citation type="submission" date="2023-04" db="EMBL/GenBank/DDBJ databases">
        <title>Black Yeasts Isolated from many extreme environments.</title>
        <authorList>
            <person name="Coleine C."/>
            <person name="Stajich J.E."/>
            <person name="Selbmann L."/>
        </authorList>
    </citation>
    <scope>NUCLEOTIDE SEQUENCE</scope>
    <source>
        <strain evidence="6">CCFEE 5312</strain>
    </source>
</reference>
<accession>A0AAJ0LXD7</accession>
<evidence type="ECO:0000313" key="7">
    <source>
        <dbReference type="Proteomes" id="UP001271007"/>
    </source>
</evidence>